<dbReference type="Gene3D" id="3.40.1160.10">
    <property type="entry name" value="Acetylglutamate kinase-like"/>
    <property type="match status" value="1"/>
</dbReference>
<comment type="similarity">
    <text evidence="1">Belongs to the aspartokinase family.</text>
</comment>
<evidence type="ECO:0000313" key="4">
    <source>
        <dbReference type="Proteomes" id="UP000032582"/>
    </source>
</evidence>
<dbReference type="SUPFAM" id="SSF53633">
    <property type="entry name" value="Carbamate kinase-like"/>
    <property type="match status" value="1"/>
</dbReference>
<feature type="domain" description="Aspartate/glutamate/uridylate kinase" evidence="2">
    <location>
        <begin position="2"/>
        <end position="94"/>
    </location>
</feature>
<comment type="caution">
    <text evidence="3">The sequence shown here is derived from an EMBL/GenBank/DDBJ whole genome shotgun (WGS) entry which is preliminary data.</text>
</comment>
<dbReference type="Pfam" id="PF00696">
    <property type="entry name" value="AA_kinase"/>
    <property type="match status" value="1"/>
</dbReference>
<evidence type="ECO:0000313" key="3">
    <source>
        <dbReference type="EMBL" id="KJF75539.1"/>
    </source>
</evidence>
<reference evidence="3 4" key="1">
    <citation type="submission" date="2015-02" db="EMBL/GenBank/DDBJ databases">
        <title>Whole genome shotgun sequencing of cultured foodborne pathogen.</title>
        <authorList>
            <person name="Timme R."/>
            <person name="Allard M.W."/>
            <person name="Strain E."/>
            <person name="Evans P.S."/>
            <person name="Brown E."/>
        </authorList>
    </citation>
    <scope>NUCLEOTIDE SEQUENCE [LARGE SCALE GENOMIC DNA]</scope>
    <source>
        <strain evidence="3 4">GCSL-TSO-24</strain>
    </source>
</reference>
<dbReference type="GO" id="GO:0005829">
    <property type="term" value="C:cytosol"/>
    <property type="evidence" value="ECO:0007669"/>
    <property type="project" value="TreeGrafter"/>
</dbReference>
<dbReference type="GO" id="GO:0009090">
    <property type="term" value="P:homoserine biosynthetic process"/>
    <property type="evidence" value="ECO:0007669"/>
    <property type="project" value="TreeGrafter"/>
</dbReference>
<evidence type="ECO:0000256" key="1">
    <source>
        <dbReference type="ARBA" id="ARBA00010122"/>
    </source>
</evidence>
<dbReference type="InterPro" id="IPR036393">
    <property type="entry name" value="AceGlu_kinase-like_sf"/>
</dbReference>
<dbReference type="EMBL" id="JZSH01000650">
    <property type="protein sequence ID" value="KJF75539.1"/>
    <property type="molecule type" value="Genomic_DNA"/>
</dbReference>
<accession>A0A0D8L1F7</accession>
<dbReference type="Proteomes" id="UP000032582">
    <property type="component" value="Unassembled WGS sequence"/>
</dbReference>
<dbReference type="PANTHER" id="PTHR21499">
    <property type="entry name" value="ASPARTATE KINASE"/>
    <property type="match status" value="1"/>
</dbReference>
<gene>
    <name evidence="3" type="ORF">UA45_22885</name>
</gene>
<sequence length="195" mass="21439">MVTGFISRNAAGETVLLGRNGSDYSATQVGALAGEKVTIWSDVAGVYSSDPRKVKDACLLPLLRLDEASELARLAAPVLHTRTLQPVSVSDIDLQLRCSYQPEQGSTKIERVLASGTGAKIVTNHDEVCLIDIRLRPGMMRRRVIKVLICCLNAARSARWRLVCIMMIILFSSVIPPKWQTAPCMYWKVPGCRAL</sequence>
<evidence type="ECO:0000259" key="2">
    <source>
        <dbReference type="Pfam" id="PF00696"/>
    </source>
</evidence>
<dbReference type="PANTHER" id="PTHR21499:SF29">
    <property type="entry name" value="BIFUNCTIONAL ASPARTOKINASE_HOMOSERINE DEHYDROGENASE 2"/>
    <property type="match status" value="1"/>
</dbReference>
<name>A0A0D8L1F7_MORMO</name>
<protein>
    <recommendedName>
        <fullName evidence="2">Aspartate/glutamate/uridylate kinase domain-containing protein</fullName>
    </recommendedName>
</protein>
<dbReference type="InterPro" id="IPR001048">
    <property type="entry name" value="Asp/Glu/Uridylate_kinase"/>
</dbReference>
<proteinExistence type="inferred from homology"/>
<dbReference type="GO" id="GO:0009089">
    <property type="term" value="P:lysine biosynthetic process via diaminopimelate"/>
    <property type="evidence" value="ECO:0007669"/>
    <property type="project" value="TreeGrafter"/>
</dbReference>
<dbReference type="GO" id="GO:0004072">
    <property type="term" value="F:aspartate kinase activity"/>
    <property type="evidence" value="ECO:0007669"/>
    <property type="project" value="TreeGrafter"/>
</dbReference>
<organism evidence="3 4">
    <name type="scientific">Morganella morganii</name>
    <name type="common">Proteus morganii</name>
    <dbReference type="NCBI Taxonomy" id="582"/>
    <lineage>
        <taxon>Bacteria</taxon>
        <taxon>Pseudomonadati</taxon>
        <taxon>Pseudomonadota</taxon>
        <taxon>Gammaproteobacteria</taxon>
        <taxon>Enterobacterales</taxon>
        <taxon>Morganellaceae</taxon>
        <taxon>Morganella</taxon>
    </lineage>
</organism>
<dbReference type="PATRIC" id="fig|582.24.peg.7262"/>
<dbReference type="AlphaFoldDB" id="A0A0D8L1F7"/>